<evidence type="ECO:0000313" key="1">
    <source>
        <dbReference type="EMBL" id="MOY42023.1"/>
    </source>
</evidence>
<reference evidence="1" key="1">
    <citation type="submission" date="2019-04" db="EMBL/GenBank/DDBJ databases">
        <title>An insight into the mialome of Ixodes scapularis.</title>
        <authorList>
            <person name="Ribeiro J.M."/>
            <person name="Mather T.N."/>
            <person name="Karim S."/>
        </authorList>
    </citation>
    <scope>NUCLEOTIDE SEQUENCE</scope>
</reference>
<dbReference type="AlphaFoldDB" id="A0A4D5RXI1"/>
<accession>A0A4D5RXI1</accession>
<proteinExistence type="predicted"/>
<name>A0A4D5RXI1_IXOSC</name>
<dbReference type="EMBL" id="GHJT01008052">
    <property type="protein sequence ID" value="MOY42023.1"/>
    <property type="molecule type" value="Transcribed_RNA"/>
</dbReference>
<protein>
    <submittedName>
        <fullName evidence="1">Uncharacterized protein</fullName>
    </submittedName>
</protein>
<sequence>MKPSYKRFSFIYCRLFFFACLFEPWFAVSCLECFSFAQVYTCVLPCVQPIAYPSFPGKRTNRATLSVSRGLPYFSAIFLPFDLCRDLELHDPFDDVPQGRASRVWLFFFFTLCNQVQKVGAASAKRAQLKVVQRSNAFY</sequence>
<organism evidence="1">
    <name type="scientific">Ixodes scapularis</name>
    <name type="common">Black-legged tick</name>
    <name type="synonym">Deer tick</name>
    <dbReference type="NCBI Taxonomy" id="6945"/>
    <lineage>
        <taxon>Eukaryota</taxon>
        <taxon>Metazoa</taxon>
        <taxon>Ecdysozoa</taxon>
        <taxon>Arthropoda</taxon>
        <taxon>Chelicerata</taxon>
        <taxon>Arachnida</taxon>
        <taxon>Acari</taxon>
        <taxon>Parasitiformes</taxon>
        <taxon>Ixodida</taxon>
        <taxon>Ixodoidea</taxon>
        <taxon>Ixodidae</taxon>
        <taxon>Ixodinae</taxon>
        <taxon>Ixodes</taxon>
    </lineage>
</organism>